<dbReference type="RefSeq" id="WP_344804842.1">
    <property type="nucleotide sequence ID" value="NZ_BAABAB010000016.1"/>
</dbReference>
<sequence length="298" mass="29872">MFGLAAGVALASAACFATGSAVQHRVVSSAADDGRSSMALVAVLARRPAWLIGLALSAVAFGLHALALGLGELTVVQPVIVSGVVFAVLIRAGLDHRLPPARTLIWLCCTWGGLALFLAVRQSGTTAAPQVGLAAAFVGAGSVLGLLLAVGARAGSGERLQGLLFGAAAGVLFGLVAGLAKVVVSQLGTERSRVLLGWPVWALIVVGACAVLLNQRSYQATRLSLTAPMLNISQVVVALLFGVLVFHESPGGSGLVLAAEVVGLGVVGLGIWKLASATPARSAERSAAGPEQRPGSAG</sequence>
<feature type="transmembrane region" description="Helical" evidence="1">
    <location>
        <begin position="48"/>
        <end position="69"/>
    </location>
</feature>
<feature type="transmembrane region" description="Helical" evidence="1">
    <location>
        <begin position="101"/>
        <end position="120"/>
    </location>
</feature>
<reference evidence="3" key="1">
    <citation type="journal article" date="2019" name="Int. J. Syst. Evol. Microbiol.">
        <title>The Global Catalogue of Microorganisms (GCM) 10K type strain sequencing project: providing services to taxonomists for standard genome sequencing and annotation.</title>
        <authorList>
            <consortium name="The Broad Institute Genomics Platform"/>
            <consortium name="The Broad Institute Genome Sequencing Center for Infectious Disease"/>
            <person name="Wu L."/>
            <person name="Ma J."/>
        </authorList>
    </citation>
    <scope>NUCLEOTIDE SEQUENCE [LARGE SCALE GENOMIC DNA]</scope>
    <source>
        <strain evidence="3">JCM 16929</strain>
    </source>
</reference>
<feature type="transmembrane region" description="Helical" evidence="1">
    <location>
        <begin position="132"/>
        <end position="151"/>
    </location>
</feature>
<evidence type="ECO:0000313" key="3">
    <source>
        <dbReference type="Proteomes" id="UP001501490"/>
    </source>
</evidence>
<keyword evidence="1" id="KW-0472">Membrane</keyword>
<keyword evidence="3" id="KW-1185">Reference proteome</keyword>
<evidence type="ECO:0000313" key="2">
    <source>
        <dbReference type="EMBL" id="GAA3621340.1"/>
    </source>
</evidence>
<dbReference type="NCBIfam" id="NF038012">
    <property type="entry name" value="DMT_1"/>
    <property type="match status" value="1"/>
</dbReference>
<accession>A0ABP6ZWQ0</accession>
<feature type="transmembrane region" description="Helical" evidence="1">
    <location>
        <begin position="6"/>
        <end position="27"/>
    </location>
</feature>
<dbReference type="PANTHER" id="PTHR40761">
    <property type="entry name" value="CONSERVED INTEGRAL MEMBRANE ALANINE VALINE AND LEUCINE RICH PROTEIN-RELATED"/>
    <property type="match status" value="1"/>
</dbReference>
<proteinExistence type="predicted"/>
<evidence type="ECO:0008006" key="4">
    <source>
        <dbReference type="Google" id="ProtNLM"/>
    </source>
</evidence>
<feature type="transmembrane region" description="Helical" evidence="1">
    <location>
        <begin position="75"/>
        <end position="94"/>
    </location>
</feature>
<dbReference type="EMBL" id="BAABAB010000016">
    <property type="protein sequence ID" value="GAA3621340.1"/>
    <property type="molecule type" value="Genomic_DNA"/>
</dbReference>
<evidence type="ECO:0000256" key="1">
    <source>
        <dbReference type="SAM" id="Phobius"/>
    </source>
</evidence>
<protein>
    <recommendedName>
        <fullName evidence="4">Magnesium transporter NIPA</fullName>
    </recommendedName>
</protein>
<feature type="transmembrane region" description="Helical" evidence="1">
    <location>
        <begin position="225"/>
        <end position="246"/>
    </location>
</feature>
<feature type="transmembrane region" description="Helical" evidence="1">
    <location>
        <begin position="196"/>
        <end position="213"/>
    </location>
</feature>
<keyword evidence="1" id="KW-1133">Transmembrane helix</keyword>
<keyword evidence="1" id="KW-0812">Transmembrane</keyword>
<comment type="caution">
    <text evidence="2">The sequence shown here is derived from an EMBL/GenBank/DDBJ whole genome shotgun (WGS) entry which is preliminary data.</text>
</comment>
<name>A0ABP6ZWQ0_9ACTN</name>
<feature type="transmembrane region" description="Helical" evidence="1">
    <location>
        <begin position="252"/>
        <end position="272"/>
    </location>
</feature>
<dbReference type="PANTHER" id="PTHR40761:SF1">
    <property type="entry name" value="CONSERVED INTEGRAL MEMBRANE ALANINE VALINE AND LEUCINE RICH PROTEIN-RELATED"/>
    <property type="match status" value="1"/>
</dbReference>
<dbReference type="Proteomes" id="UP001501490">
    <property type="component" value="Unassembled WGS sequence"/>
</dbReference>
<dbReference type="Gene3D" id="1.10.3730.20">
    <property type="match status" value="1"/>
</dbReference>
<organism evidence="2 3">
    <name type="scientific">Microlunatus ginsengisoli</name>
    <dbReference type="NCBI Taxonomy" id="363863"/>
    <lineage>
        <taxon>Bacteria</taxon>
        <taxon>Bacillati</taxon>
        <taxon>Actinomycetota</taxon>
        <taxon>Actinomycetes</taxon>
        <taxon>Propionibacteriales</taxon>
        <taxon>Propionibacteriaceae</taxon>
        <taxon>Microlunatus</taxon>
    </lineage>
</organism>
<gene>
    <name evidence="2" type="ORF">GCM10022236_24530</name>
</gene>
<feature type="transmembrane region" description="Helical" evidence="1">
    <location>
        <begin position="163"/>
        <end position="184"/>
    </location>
</feature>